<dbReference type="PANTHER" id="PTHR30629">
    <property type="entry name" value="PROPHAGE INTEGRASE"/>
    <property type="match status" value="1"/>
</dbReference>
<dbReference type="InterPro" id="IPR038488">
    <property type="entry name" value="Integrase_DNA-bd_sf"/>
</dbReference>
<dbReference type="AlphaFoldDB" id="A0AAW3TTZ0"/>
<evidence type="ECO:0000256" key="1">
    <source>
        <dbReference type="ARBA" id="ARBA00008857"/>
    </source>
</evidence>
<dbReference type="RefSeq" id="WP_183949500.1">
    <property type="nucleotide sequence ID" value="NZ_JACIDB010000002.1"/>
</dbReference>
<evidence type="ECO:0008006" key="8">
    <source>
        <dbReference type="Google" id="ProtNLM"/>
    </source>
</evidence>
<keyword evidence="7" id="KW-1185">Reference proteome</keyword>
<proteinExistence type="inferred from homology"/>
<feature type="domain" description="Integrase DNA-binding" evidence="4">
    <location>
        <begin position="3"/>
        <end position="87"/>
    </location>
</feature>
<dbReference type="Pfam" id="PF22022">
    <property type="entry name" value="Phage_int_M"/>
    <property type="match status" value="1"/>
</dbReference>
<feature type="domain" description="Phage integrase central" evidence="5">
    <location>
        <begin position="105"/>
        <end position="198"/>
    </location>
</feature>
<sequence>MALTDAAVKKAAAREKPYKMADAGGLYLYVAPSGLKSFRMKFTLGGKEKLLTFGPYPDMKLSEARDRRDEVRRQLRDGLDPSGARKRAEVEREAARVAEAQLLTFEQGARQWWDMQRGRWAPVHAADVITSLERDVFPSLGPRPLVRIKAPDVLATLREVEARGSIETARRLRQRIGAVYDLFISEGVVEINPAAGIMNALKPLPKKGRQPAITDPDEARQVLIDAEASGASPITKLASRFLALTQSRPGMVRGVVWDEIEGVDLWIGVEKGPR</sequence>
<evidence type="ECO:0000259" key="4">
    <source>
        <dbReference type="Pfam" id="PF13356"/>
    </source>
</evidence>
<dbReference type="PANTHER" id="PTHR30629:SF2">
    <property type="entry name" value="PROPHAGE INTEGRASE INTS-RELATED"/>
    <property type="match status" value="1"/>
</dbReference>
<dbReference type="Pfam" id="PF13356">
    <property type="entry name" value="Arm-DNA-bind_3"/>
    <property type="match status" value="1"/>
</dbReference>
<evidence type="ECO:0000313" key="7">
    <source>
        <dbReference type="Proteomes" id="UP000528945"/>
    </source>
</evidence>
<dbReference type="InterPro" id="IPR025166">
    <property type="entry name" value="Integrase_DNA_bind_dom"/>
</dbReference>
<dbReference type="Proteomes" id="UP000528945">
    <property type="component" value="Unassembled WGS sequence"/>
</dbReference>
<evidence type="ECO:0000256" key="3">
    <source>
        <dbReference type="ARBA" id="ARBA00023125"/>
    </source>
</evidence>
<name>A0AAW3TTZ0_9SPHN</name>
<dbReference type="GO" id="GO:0015074">
    <property type="term" value="P:DNA integration"/>
    <property type="evidence" value="ECO:0007669"/>
    <property type="project" value="UniProtKB-KW"/>
</dbReference>
<accession>A0AAW3TTZ0</accession>
<protein>
    <recommendedName>
        <fullName evidence="8">DUF4102 domain-containing protein</fullName>
    </recommendedName>
</protein>
<evidence type="ECO:0000313" key="6">
    <source>
        <dbReference type="EMBL" id="MBB3875545.1"/>
    </source>
</evidence>
<evidence type="ECO:0000259" key="5">
    <source>
        <dbReference type="Pfam" id="PF22022"/>
    </source>
</evidence>
<keyword evidence="3" id="KW-0238">DNA-binding</keyword>
<comment type="caution">
    <text evidence="6">The sequence shown here is derived from an EMBL/GenBank/DDBJ whole genome shotgun (WGS) entry which is preliminary data.</text>
</comment>
<dbReference type="InterPro" id="IPR050808">
    <property type="entry name" value="Phage_Integrase"/>
</dbReference>
<dbReference type="GO" id="GO:0003677">
    <property type="term" value="F:DNA binding"/>
    <property type="evidence" value="ECO:0007669"/>
    <property type="project" value="UniProtKB-KW"/>
</dbReference>
<organism evidence="6 7">
    <name type="scientific">Sphingomonas aquatilis</name>
    <dbReference type="NCBI Taxonomy" id="93063"/>
    <lineage>
        <taxon>Bacteria</taxon>
        <taxon>Pseudomonadati</taxon>
        <taxon>Pseudomonadota</taxon>
        <taxon>Alphaproteobacteria</taxon>
        <taxon>Sphingomonadales</taxon>
        <taxon>Sphingomonadaceae</taxon>
        <taxon>Sphingomonas</taxon>
    </lineage>
</organism>
<dbReference type="Gene3D" id="3.30.160.390">
    <property type="entry name" value="Integrase, DNA-binding domain"/>
    <property type="match status" value="1"/>
</dbReference>
<gene>
    <name evidence="6" type="ORF">GGR47_001780</name>
</gene>
<reference evidence="6 7" key="1">
    <citation type="submission" date="2020-08" db="EMBL/GenBank/DDBJ databases">
        <title>Genomic Encyclopedia of Type Strains, Phase IV (KMG-IV): sequencing the most valuable type-strain genomes for metagenomic binning, comparative biology and taxonomic classification.</title>
        <authorList>
            <person name="Goeker M."/>
        </authorList>
    </citation>
    <scope>NUCLEOTIDE SEQUENCE [LARGE SCALE GENOMIC DNA]</scope>
    <source>
        <strain evidence="6 7">DSM 15581</strain>
    </source>
</reference>
<dbReference type="InterPro" id="IPR011010">
    <property type="entry name" value="DNA_brk_join_enz"/>
</dbReference>
<dbReference type="Gene3D" id="1.10.150.130">
    <property type="match status" value="1"/>
</dbReference>
<dbReference type="EMBL" id="JACIDB010000002">
    <property type="protein sequence ID" value="MBB3875545.1"/>
    <property type="molecule type" value="Genomic_DNA"/>
</dbReference>
<dbReference type="InterPro" id="IPR053876">
    <property type="entry name" value="Phage_int_M"/>
</dbReference>
<dbReference type="InterPro" id="IPR010998">
    <property type="entry name" value="Integrase_recombinase_N"/>
</dbReference>
<comment type="similarity">
    <text evidence="1">Belongs to the 'phage' integrase family.</text>
</comment>
<evidence type="ECO:0000256" key="2">
    <source>
        <dbReference type="ARBA" id="ARBA00022908"/>
    </source>
</evidence>
<keyword evidence="2" id="KW-0229">DNA integration</keyword>
<dbReference type="SUPFAM" id="SSF56349">
    <property type="entry name" value="DNA breaking-rejoining enzymes"/>
    <property type="match status" value="1"/>
</dbReference>